<keyword evidence="2" id="KW-1185">Reference proteome</keyword>
<feature type="non-terminal residue" evidence="1">
    <location>
        <position position="100"/>
    </location>
</feature>
<feature type="non-terminal residue" evidence="1">
    <location>
        <position position="1"/>
    </location>
</feature>
<reference evidence="1 2" key="1">
    <citation type="journal article" date="2013" name="Curr. Biol.">
        <title>The Genome of the Foraminiferan Reticulomyxa filosa.</title>
        <authorList>
            <person name="Glockner G."/>
            <person name="Hulsmann N."/>
            <person name="Schleicher M."/>
            <person name="Noegel A.A."/>
            <person name="Eichinger L."/>
            <person name="Gallinger C."/>
            <person name="Pawlowski J."/>
            <person name="Sierra R."/>
            <person name="Euteneuer U."/>
            <person name="Pillet L."/>
            <person name="Moustafa A."/>
            <person name="Platzer M."/>
            <person name="Groth M."/>
            <person name="Szafranski K."/>
            <person name="Schliwa M."/>
        </authorList>
    </citation>
    <scope>NUCLEOTIDE SEQUENCE [LARGE SCALE GENOMIC DNA]</scope>
</reference>
<name>X6LFD0_RETFI</name>
<dbReference type="OrthoDB" id="3352408at2759"/>
<accession>X6LFD0</accession>
<organism evidence="1 2">
    <name type="scientific">Reticulomyxa filosa</name>
    <dbReference type="NCBI Taxonomy" id="46433"/>
    <lineage>
        <taxon>Eukaryota</taxon>
        <taxon>Sar</taxon>
        <taxon>Rhizaria</taxon>
        <taxon>Retaria</taxon>
        <taxon>Foraminifera</taxon>
        <taxon>Monothalamids</taxon>
        <taxon>Reticulomyxidae</taxon>
        <taxon>Reticulomyxa</taxon>
    </lineage>
</organism>
<dbReference type="Proteomes" id="UP000023152">
    <property type="component" value="Unassembled WGS sequence"/>
</dbReference>
<comment type="caution">
    <text evidence="1">The sequence shown here is derived from an EMBL/GenBank/DDBJ whole genome shotgun (WGS) entry which is preliminary data.</text>
</comment>
<gene>
    <name evidence="1" type="ORF">RFI_36737</name>
</gene>
<evidence type="ECO:0000313" key="1">
    <source>
        <dbReference type="EMBL" id="ETO00703.1"/>
    </source>
</evidence>
<proteinExistence type="predicted"/>
<protein>
    <submittedName>
        <fullName evidence="1">Uncharacterized protein</fullName>
    </submittedName>
</protein>
<evidence type="ECO:0000313" key="2">
    <source>
        <dbReference type="Proteomes" id="UP000023152"/>
    </source>
</evidence>
<dbReference type="AlphaFoldDB" id="X6LFD0"/>
<sequence length="100" mass="11402">AFKNSIDIYHYCVTGTTYDHVGGVLDTEMKNEDYAKLLYPCEKPALRWISKVSCLCNYINITYGQKDVYTLKVLAENLHLPDAKEAVRLAGDRDLTQIKN</sequence>
<dbReference type="EMBL" id="ASPP01040225">
    <property type="protein sequence ID" value="ETO00703.1"/>
    <property type="molecule type" value="Genomic_DNA"/>
</dbReference>